<accession>A0ABX8J905</accession>
<evidence type="ECO:0000313" key="3">
    <source>
        <dbReference type="EMBL" id="QWV93174.1"/>
    </source>
</evidence>
<sequence>MDHKTKGVVLGLAGVILWFMPLANFGFMGLDLYQTGSHIGGISYLLLTASAGYAVLSWFEQHQLRIIAAGIATAIGPLPGPVRGPGRVGAVPAHRRFRRQLHHGLLRRAAAQKGAARGGGERPPPTVTAKKEGTPLDGVPCRYFSFIPSTG</sequence>
<feature type="transmembrane region" description="Helical" evidence="2">
    <location>
        <begin position="7"/>
        <end position="27"/>
    </location>
</feature>
<evidence type="ECO:0000256" key="2">
    <source>
        <dbReference type="SAM" id="Phobius"/>
    </source>
</evidence>
<proteinExistence type="predicted"/>
<evidence type="ECO:0000313" key="4">
    <source>
        <dbReference type="Proteomes" id="UP000683557"/>
    </source>
</evidence>
<keyword evidence="2" id="KW-0472">Membrane</keyword>
<feature type="region of interest" description="Disordered" evidence="1">
    <location>
        <begin position="112"/>
        <end position="134"/>
    </location>
</feature>
<protein>
    <submittedName>
        <fullName evidence="3">Uncharacterized protein</fullName>
    </submittedName>
</protein>
<dbReference type="EMBL" id="CP076723">
    <property type="protein sequence ID" value="QWV93174.1"/>
    <property type="molecule type" value="Genomic_DNA"/>
</dbReference>
<gene>
    <name evidence="3" type="ORF">KP004_18710</name>
</gene>
<reference evidence="3 4" key="1">
    <citation type="submission" date="2021-06" db="EMBL/GenBank/DDBJ databases">
        <title>Gemonas diversity in paddy soil.</title>
        <authorList>
            <person name="Liu G."/>
        </authorList>
    </citation>
    <scope>NUCLEOTIDE SEQUENCE [LARGE SCALE GENOMIC DNA]</scope>
    <source>
        <strain evidence="3 4">RG10</strain>
    </source>
</reference>
<keyword evidence="2" id="KW-1133">Transmembrane helix</keyword>
<keyword evidence="2" id="KW-0812">Transmembrane</keyword>
<dbReference type="Proteomes" id="UP000683557">
    <property type="component" value="Chromosome"/>
</dbReference>
<feature type="transmembrane region" description="Helical" evidence="2">
    <location>
        <begin position="39"/>
        <end position="59"/>
    </location>
</feature>
<evidence type="ECO:0000256" key="1">
    <source>
        <dbReference type="SAM" id="MobiDB-lite"/>
    </source>
</evidence>
<keyword evidence="4" id="KW-1185">Reference proteome</keyword>
<dbReference type="RefSeq" id="WP_216799916.1">
    <property type="nucleotide sequence ID" value="NZ_CP076723.1"/>
</dbReference>
<name>A0ABX8J905_9BACT</name>
<organism evidence="3 4">
    <name type="scientific">Geomonas oryzisoli</name>
    <dbReference type="NCBI Taxonomy" id="2847992"/>
    <lineage>
        <taxon>Bacteria</taxon>
        <taxon>Pseudomonadati</taxon>
        <taxon>Thermodesulfobacteriota</taxon>
        <taxon>Desulfuromonadia</taxon>
        <taxon>Geobacterales</taxon>
        <taxon>Geobacteraceae</taxon>
        <taxon>Geomonas</taxon>
    </lineage>
</organism>